<proteinExistence type="predicted"/>
<dbReference type="SMART" id="SM00316">
    <property type="entry name" value="S1"/>
    <property type="match status" value="1"/>
</dbReference>
<reference evidence="12" key="1">
    <citation type="submission" date="2022-06" db="EMBL/GenBank/DDBJ databases">
        <title>Isolation and Genomics of Futiania mangrovii gen. nov., sp. nov., a Rare and Metabolically-versatile member in the Class Alphaproteobacteria.</title>
        <authorList>
            <person name="Liu L."/>
            <person name="Huang W.-C."/>
            <person name="Pan J."/>
            <person name="Li J."/>
            <person name="Huang Y."/>
            <person name="Du H."/>
            <person name="Liu Y."/>
            <person name="Li M."/>
        </authorList>
    </citation>
    <scope>NUCLEOTIDE SEQUENCE</scope>
    <source>
        <strain evidence="12">FT118</strain>
    </source>
</reference>
<keyword evidence="8" id="KW-0460">Magnesium</keyword>
<dbReference type="GO" id="GO:0003723">
    <property type="term" value="F:RNA binding"/>
    <property type="evidence" value="ECO:0007669"/>
    <property type="project" value="UniProtKB-KW"/>
</dbReference>
<keyword evidence="2" id="KW-1003">Cell membrane</keyword>
<keyword evidence="9" id="KW-0694">RNA-binding</keyword>
<keyword evidence="4" id="KW-0540">Nuclease</keyword>
<evidence type="ECO:0000256" key="8">
    <source>
        <dbReference type="ARBA" id="ARBA00022842"/>
    </source>
</evidence>
<dbReference type="GO" id="GO:0046872">
    <property type="term" value="F:metal ion binding"/>
    <property type="evidence" value="ECO:0007669"/>
    <property type="project" value="UniProtKB-KW"/>
</dbReference>
<dbReference type="Proteomes" id="UP001055804">
    <property type="component" value="Unassembled WGS sequence"/>
</dbReference>
<dbReference type="InterPro" id="IPR012340">
    <property type="entry name" value="NA-bd_OB-fold"/>
</dbReference>
<dbReference type="EMBL" id="JAMZFT010000004">
    <property type="protein sequence ID" value="MCP1337939.1"/>
    <property type="molecule type" value="Genomic_DNA"/>
</dbReference>
<evidence type="ECO:0000313" key="12">
    <source>
        <dbReference type="EMBL" id="MCP1337939.1"/>
    </source>
</evidence>
<dbReference type="InterPro" id="IPR004659">
    <property type="entry name" value="RNase_E/G"/>
</dbReference>
<dbReference type="Gene3D" id="2.40.50.140">
    <property type="entry name" value="Nucleic acid-binding proteins"/>
    <property type="match status" value="1"/>
</dbReference>
<evidence type="ECO:0000256" key="3">
    <source>
        <dbReference type="ARBA" id="ARBA00022519"/>
    </source>
</evidence>
<dbReference type="Pfam" id="PF00575">
    <property type="entry name" value="S1"/>
    <property type="match status" value="1"/>
</dbReference>
<evidence type="ECO:0000313" key="13">
    <source>
        <dbReference type="Proteomes" id="UP001055804"/>
    </source>
</evidence>
<dbReference type="RefSeq" id="WP_269333899.1">
    <property type="nucleotide sequence ID" value="NZ_JAMZFT010000004.1"/>
</dbReference>
<organism evidence="12 13">
    <name type="scientific">Futiania mangrovi</name>
    <dbReference type="NCBI Taxonomy" id="2959716"/>
    <lineage>
        <taxon>Bacteria</taxon>
        <taxon>Pseudomonadati</taxon>
        <taxon>Pseudomonadota</taxon>
        <taxon>Alphaproteobacteria</taxon>
        <taxon>Futianiales</taxon>
        <taxon>Futianiaceae</taxon>
        <taxon>Futiania</taxon>
    </lineage>
</organism>
<protein>
    <submittedName>
        <fullName evidence="12">Ribonuclease E/G</fullName>
    </submittedName>
</protein>
<keyword evidence="5" id="KW-0479">Metal-binding</keyword>
<keyword evidence="6" id="KW-0255">Endonuclease</keyword>
<sequence>MRGNELLIESGPGEVRIARVAGGRLTELVHDRAVRWPARGAVLPARISQAAPALDGHFVALGRGVTGFLPAKELARGARAPAVGDRLTLQVTREAVNGKGPRLTARIALAGPRVVYRPHGRGHGLSRALGGTPAEARLARLAGGAPVPGGLIFRRTAGNADEGHLLHEIEALAALWSGIAREDEAPLAAEYEILRHLAEVETVAADDTTLGNRLARIAETVAPDLAPRIETAAATSVFDRHDTAGQIAAALEPRVALPSGGNLVIEETEALVAVDVNAGRGEADPVRTAARTNAEAVEALAREMRLRALGGPIVVDVIEAQGDAVRARLDQEMRAATRDDPARVDVLPPSRLGLMEMVRTRLGPSLKTLYTAPDARPAPSVEAAALGAARLAAREAKGLKFPAAVLRVAPAVAHWLGQQADLRADLDARAGRPVRIVADPGLSPATALVERAAGA</sequence>
<evidence type="ECO:0000256" key="7">
    <source>
        <dbReference type="ARBA" id="ARBA00022801"/>
    </source>
</evidence>
<dbReference type="GO" id="GO:0004540">
    <property type="term" value="F:RNA nuclease activity"/>
    <property type="evidence" value="ECO:0007669"/>
    <property type="project" value="InterPro"/>
</dbReference>
<comment type="cofactor">
    <cofactor evidence="1">
        <name>Mg(2+)</name>
        <dbReference type="ChEBI" id="CHEBI:18420"/>
    </cofactor>
</comment>
<dbReference type="GO" id="GO:0006364">
    <property type="term" value="P:rRNA processing"/>
    <property type="evidence" value="ECO:0007669"/>
    <property type="project" value="TreeGrafter"/>
</dbReference>
<comment type="caution">
    <text evidence="12">The sequence shown here is derived from an EMBL/GenBank/DDBJ whole genome shotgun (WGS) entry which is preliminary data.</text>
</comment>
<dbReference type="PANTHER" id="PTHR30001:SF1">
    <property type="entry name" value="RIBONUCLEASE E_G-LIKE PROTEIN, CHLOROPLASTIC"/>
    <property type="match status" value="1"/>
</dbReference>
<keyword evidence="3" id="KW-0997">Cell inner membrane</keyword>
<dbReference type="GO" id="GO:0005737">
    <property type="term" value="C:cytoplasm"/>
    <property type="evidence" value="ECO:0007669"/>
    <property type="project" value="TreeGrafter"/>
</dbReference>
<evidence type="ECO:0000256" key="10">
    <source>
        <dbReference type="ARBA" id="ARBA00023136"/>
    </source>
</evidence>
<evidence type="ECO:0000256" key="6">
    <source>
        <dbReference type="ARBA" id="ARBA00022759"/>
    </source>
</evidence>
<name>A0A9J6PJI4_9PROT</name>
<dbReference type="Pfam" id="PF10150">
    <property type="entry name" value="RNase_E_G"/>
    <property type="match status" value="1"/>
</dbReference>
<keyword evidence="7" id="KW-0378">Hydrolase</keyword>
<dbReference type="GO" id="GO:0016787">
    <property type="term" value="F:hydrolase activity"/>
    <property type="evidence" value="ECO:0007669"/>
    <property type="project" value="UniProtKB-KW"/>
</dbReference>
<dbReference type="GO" id="GO:0004519">
    <property type="term" value="F:endonuclease activity"/>
    <property type="evidence" value="ECO:0007669"/>
    <property type="project" value="UniProtKB-KW"/>
</dbReference>
<evidence type="ECO:0000256" key="9">
    <source>
        <dbReference type="ARBA" id="ARBA00022884"/>
    </source>
</evidence>
<gene>
    <name evidence="12" type="ORF">NJQ99_16070</name>
</gene>
<dbReference type="PANTHER" id="PTHR30001">
    <property type="entry name" value="RIBONUCLEASE"/>
    <property type="match status" value="1"/>
</dbReference>
<evidence type="ECO:0000256" key="4">
    <source>
        <dbReference type="ARBA" id="ARBA00022722"/>
    </source>
</evidence>
<evidence type="ECO:0000259" key="11">
    <source>
        <dbReference type="PROSITE" id="PS50126"/>
    </source>
</evidence>
<evidence type="ECO:0000256" key="2">
    <source>
        <dbReference type="ARBA" id="ARBA00022475"/>
    </source>
</evidence>
<keyword evidence="10" id="KW-0472">Membrane</keyword>
<dbReference type="PROSITE" id="PS50126">
    <property type="entry name" value="S1"/>
    <property type="match status" value="1"/>
</dbReference>
<accession>A0A9J6PJI4</accession>
<feature type="domain" description="S1 motif" evidence="11">
    <location>
        <begin position="40"/>
        <end position="106"/>
    </location>
</feature>
<dbReference type="InterPro" id="IPR019307">
    <property type="entry name" value="RNA-bd_AU-1/RNase_E/G"/>
</dbReference>
<evidence type="ECO:0000256" key="5">
    <source>
        <dbReference type="ARBA" id="ARBA00022723"/>
    </source>
</evidence>
<dbReference type="AlphaFoldDB" id="A0A9J6PJI4"/>
<dbReference type="InterPro" id="IPR003029">
    <property type="entry name" value="S1_domain"/>
</dbReference>
<evidence type="ECO:0000256" key="1">
    <source>
        <dbReference type="ARBA" id="ARBA00001946"/>
    </source>
</evidence>
<dbReference type="SUPFAM" id="SSF50249">
    <property type="entry name" value="Nucleic acid-binding proteins"/>
    <property type="match status" value="1"/>
</dbReference>
<keyword evidence="13" id="KW-1185">Reference proteome</keyword>